<comment type="caution">
    <text evidence="3">The sequence shown here is derived from an EMBL/GenBank/DDBJ whole genome shotgun (WGS) entry which is preliminary data.</text>
</comment>
<sequence length="307" mass="31548">MATSLKKLLIGTSVAVGMSAVGITPALAGSLTNATIGGTASTDYLIYGKEGNKTVVIPNSVANLQSVLDGNAVSPTGNVELAASSEKDGFVFTKNTSLTGDIGGKSLTLSSLTASDWATTVSGGLTLAQKWFGDALTANGYGALLTANTTLSNNAYSLAWNAFNIGGGLQRFSDPNISYVNQDDSTGDIKIGLAGHLDATPLLFKGLNDAQKTNLNRFRAPSKAGTPIQASEVVKYTYNGTTNYLYNFFATASKLTAADDGKSHNGNYEVGFDGVAPAPVPEPSTILGLMAIGGLFGAAKRNANKKA</sequence>
<dbReference type="NCBIfam" id="NF038130">
    <property type="entry name" value="PEP_NF038130"/>
    <property type="match status" value="1"/>
</dbReference>
<feature type="chain" id="PRO_5020941268" description="Ice-binding protein C-terminal domain-containing protein" evidence="1">
    <location>
        <begin position="29"/>
        <end position="307"/>
    </location>
</feature>
<proteinExistence type="predicted"/>
<reference evidence="4" key="1">
    <citation type="submission" date="2019-02" db="EMBL/GenBank/DDBJ databases">
        <title>Draft genome sequence of Planktothrix agardhii NIES-905.</title>
        <authorList>
            <person name="Yamaguchi H."/>
            <person name="Suzuki S."/>
            <person name="Kawachi M."/>
        </authorList>
    </citation>
    <scope>NUCLEOTIDE SEQUENCE [LARGE SCALE GENOMIC DNA]</scope>
    <source>
        <strain evidence="4">CCAP 1459/11A</strain>
    </source>
</reference>
<keyword evidence="1" id="KW-0732">Signal</keyword>
<dbReference type="RefSeq" id="WP_026796900.1">
    <property type="nucleotide sequence ID" value="NZ_BJCD01000042.1"/>
</dbReference>
<protein>
    <recommendedName>
        <fullName evidence="2">Ice-binding protein C-terminal domain-containing protein</fullName>
    </recommendedName>
</protein>
<gene>
    <name evidence="3" type="ORF">PA905_22630</name>
</gene>
<accession>A0A4P5ZE46</accession>
<dbReference type="InterPro" id="IPR013424">
    <property type="entry name" value="Ice-binding_C"/>
</dbReference>
<evidence type="ECO:0000256" key="1">
    <source>
        <dbReference type="SAM" id="SignalP"/>
    </source>
</evidence>
<evidence type="ECO:0000313" key="3">
    <source>
        <dbReference type="EMBL" id="GDZ94308.1"/>
    </source>
</evidence>
<dbReference type="EMBL" id="BJCD01000042">
    <property type="protein sequence ID" value="GDZ94308.1"/>
    <property type="molecule type" value="Genomic_DNA"/>
</dbReference>
<dbReference type="Pfam" id="PF07589">
    <property type="entry name" value="PEP-CTERM"/>
    <property type="match status" value="1"/>
</dbReference>
<dbReference type="NCBIfam" id="TIGR02595">
    <property type="entry name" value="PEP_CTERM"/>
    <property type="match status" value="1"/>
</dbReference>
<organism evidence="3 4">
    <name type="scientific">Planktothrix agardhii CCAP 1459/11A</name>
    <dbReference type="NCBI Taxonomy" id="282420"/>
    <lineage>
        <taxon>Bacteria</taxon>
        <taxon>Bacillati</taxon>
        <taxon>Cyanobacteriota</taxon>
        <taxon>Cyanophyceae</taxon>
        <taxon>Oscillatoriophycideae</taxon>
        <taxon>Oscillatoriales</taxon>
        <taxon>Microcoleaceae</taxon>
        <taxon>Planktothrix</taxon>
    </lineage>
</organism>
<name>A0A4P5ZE46_PLAAG</name>
<dbReference type="Proteomes" id="UP000299794">
    <property type="component" value="Unassembled WGS sequence"/>
</dbReference>
<dbReference type="AlphaFoldDB" id="A0A4P5ZE46"/>
<feature type="domain" description="Ice-binding protein C-terminal" evidence="2">
    <location>
        <begin position="279"/>
        <end position="301"/>
    </location>
</feature>
<evidence type="ECO:0000313" key="4">
    <source>
        <dbReference type="Proteomes" id="UP000299794"/>
    </source>
</evidence>
<feature type="signal peptide" evidence="1">
    <location>
        <begin position="1"/>
        <end position="28"/>
    </location>
</feature>
<evidence type="ECO:0000259" key="2">
    <source>
        <dbReference type="Pfam" id="PF07589"/>
    </source>
</evidence>